<dbReference type="KEGG" id="brv:CFK39_15800"/>
<organism evidence="1 2">
    <name type="scientific">Brachybacterium avium</name>
    <dbReference type="NCBI Taxonomy" id="2017485"/>
    <lineage>
        <taxon>Bacteria</taxon>
        <taxon>Bacillati</taxon>
        <taxon>Actinomycetota</taxon>
        <taxon>Actinomycetes</taxon>
        <taxon>Micrococcales</taxon>
        <taxon>Dermabacteraceae</taxon>
        <taxon>Brachybacterium</taxon>
    </lineage>
</organism>
<geneLocation type="plasmid" evidence="2">
    <name>unnamed1 sequence</name>
</geneLocation>
<proteinExistence type="predicted"/>
<dbReference type="AlphaFoldDB" id="A0A220UH53"/>
<dbReference type="Proteomes" id="UP000198398">
    <property type="component" value="Plasmid unnamed1"/>
</dbReference>
<evidence type="ECO:0000313" key="1">
    <source>
        <dbReference type="EMBL" id="ASK67320.1"/>
    </source>
</evidence>
<accession>A0A220UH53</accession>
<evidence type="ECO:0000313" key="2">
    <source>
        <dbReference type="Proteomes" id="UP000198398"/>
    </source>
</evidence>
<name>A0A220UH53_9MICO</name>
<keyword evidence="2" id="KW-1185">Reference proteome</keyword>
<sequence>MALHEFARKWADGVLANDLSGKLTCSELDALADLLAALGEEGAAKAWTESHALHDEDGDAHYTP</sequence>
<protein>
    <submittedName>
        <fullName evidence="1">Uncharacterized protein</fullName>
    </submittedName>
</protein>
<gene>
    <name evidence="1" type="ORF">CFK39_15800</name>
</gene>
<reference evidence="1 2" key="1">
    <citation type="submission" date="2017-07" db="EMBL/GenBank/DDBJ databases">
        <title>Brachybacterium sp. VR2415.</title>
        <authorList>
            <person name="Tak E.J."/>
            <person name="Bae J.-W."/>
        </authorList>
    </citation>
    <scope>NUCLEOTIDE SEQUENCE [LARGE SCALE GENOMIC DNA]</scope>
    <source>
        <strain evidence="1 2">VR2415</strain>
        <plasmid evidence="2">unnamed1 sequence</plasmid>
    </source>
</reference>
<keyword evidence="1" id="KW-0614">Plasmid</keyword>
<dbReference type="EMBL" id="CP022317">
    <property type="protein sequence ID" value="ASK67320.1"/>
    <property type="molecule type" value="Genomic_DNA"/>
</dbReference>